<evidence type="ECO:0000313" key="2">
    <source>
        <dbReference type="EMBL" id="CAH3045400.1"/>
    </source>
</evidence>
<feature type="transmembrane region" description="Helical" evidence="1">
    <location>
        <begin position="69"/>
        <end position="91"/>
    </location>
</feature>
<keyword evidence="1" id="KW-1133">Transmembrane helix</keyword>
<organism evidence="2 3">
    <name type="scientific">Porites evermanni</name>
    <dbReference type="NCBI Taxonomy" id="104178"/>
    <lineage>
        <taxon>Eukaryota</taxon>
        <taxon>Metazoa</taxon>
        <taxon>Cnidaria</taxon>
        <taxon>Anthozoa</taxon>
        <taxon>Hexacorallia</taxon>
        <taxon>Scleractinia</taxon>
        <taxon>Fungiina</taxon>
        <taxon>Poritidae</taxon>
        <taxon>Porites</taxon>
    </lineage>
</organism>
<dbReference type="EMBL" id="CALNXI010000770">
    <property type="protein sequence ID" value="CAH3045400.1"/>
    <property type="molecule type" value="Genomic_DNA"/>
</dbReference>
<dbReference type="Proteomes" id="UP001159427">
    <property type="component" value="Unassembled WGS sequence"/>
</dbReference>
<accession>A0ABN8N8I7</accession>
<sequence>MEDEDVEERDTDGESLLWDSSKVQSSAVETKFKRKIAALGYLQCYFFTIAVILGNGTVGLPRVLNESGFTVYVAVVLLQTSIQVLVVFYFVELLQRGYLAKRQLREETVSL</sequence>
<keyword evidence="1" id="KW-0812">Transmembrane</keyword>
<name>A0ABN8N8I7_9CNID</name>
<protein>
    <submittedName>
        <fullName evidence="2">Uncharacterized protein</fullName>
    </submittedName>
</protein>
<feature type="transmembrane region" description="Helical" evidence="1">
    <location>
        <begin position="36"/>
        <end position="57"/>
    </location>
</feature>
<gene>
    <name evidence="2" type="ORF">PEVE_00041071</name>
</gene>
<evidence type="ECO:0000313" key="3">
    <source>
        <dbReference type="Proteomes" id="UP001159427"/>
    </source>
</evidence>
<keyword evidence="1" id="KW-0472">Membrane</keyword>
<keyword evidence="3" id="KW-1185">Reference proteome</keyword>
<evidence type="ECO:0000256" key="1">
    <source>
        <dbReference type="SAM" id="Phobius"/>
    </source>
</evidence>
<proteinExistence type="predicted"/>
<reference evidence="2 3" key="1">
    <citation type="submission" date="2022-05" db="EMBL/GenBank/DDBJ databases">
        <authorList>
            <consortium name="Genoscope - CEA"/>
            <person name="William W."/>
        </authorList>
    </citation>
    <scope>NUCLEOTIDE SEQUENCE [LARGE SCALE GENOMIC DNA]</scope>
</reference>
<comment type="caution">
    <text evidence="2">The sequence shown here is derived from an EMBL/GenBank/DDBJ whole genome shotgun (WGS) entry which is preliminary data.</text>
</comment>